<name>A0A099MXY5_PSEDL</name>
<dbReference type="Proteomes" id="UP000234744">
    <property type="component" value="Unassembled WGS sequence"/>
</dbReference>
<comment type="caution">
    <text evidence="2">The sequence shown here is derived from an EMBL/GenBank/DDBJ whole genome shotgun (WGS) entry which is preliminary data.</text>
</comment>
<feature type="chain" id="PRO_5015032035" description="Secreted protein" evidence="1">
    <location>
        <begin position="27"/>
        <end position="59"/>
    </location>
</feature>
<reference evidence="3 5" key="2">
    <citation type="submission" date="2017-12" db="EMBL/GenBank/DDBJ databases">
        <title>Detection of the carbapenemase gene blaVIM-5 in members of the Pseudomonas putida group isolated from polluted Nigerian wetlands.</title>
        <authorList>
            <person name="Adelowo O."/>
            <person name="Vollmers J."/>
            <person name="Maeusezahl I."/>
            <person name="Kaster A.-K."/>
            <person name="Mueller J.A."/>
        </authorList>
    </citation>
    <scope>NUCLEOTIDE SEQUENCE [LARGE SCALE GENOMIC DNA]</scope>
    <source>
        <strain evidence="3 5">MR69</strain>
    </source>
</reference>
<organism evidence="2 4">
    <name type="scientific">Pseudomonas plecoglossicida</name>
    <dbReference type="NCBI Taxonomy" id="70775"/>
    <lineage>
        <taxon>Bacteria</taxon>
        <taxon>Pseudomonadati</taxon>
        <taxon>Pseudomonadota</taxon>
        <taxon>Gammaproteobacteria</taxon>
        <taxon>Pseudomonadales</taxon>
        <taxon>Pseudomonadaceae</taxon>
        <taxon>Pseudomonas</taxon>
    </lineage>
</organism>
<evidence type="ECO:0000256" key="1">
    <source>
        <dbReference type="SAM" id="SignalP"/>
    </source>
</evidence>
<sequence length="59" mass="6233">MNFNLFPVIAASAISASVVLPAHAHADSSGKASATHSYTEQYLRQSANFHAALSGKHNH</sequence>
<gene>
    <name evidence="2" type="ORF">CMV24_08120</name>
    <name evidence="3" type="ORF">CXG47_19075</name>
</gene>
<evidence type="ECO:0008006" key="6">
    <source>
        <dbReference type="Google" id="ProtNLM"/>
    </source>
</evidence>
<reference evidence="2 4" key="1">
    <citation type="submission" date="2017-09" db="EMBL/GenBank/DDBJ databases">
        <authorList>
            <person name="Ehlers B."/>
            <person name="Leendertz F.H."/>
        </authorList>
    </citation>
    <scope>NUCLEOTIDE SEQUENCE [LARGE SCALE GENOMIC DNA]</scope>
    <source>
        <strain evidence="2 4">DJ-1</strain>
    </source>
</reference>
<keyword evidence="5" id="KW-1185">Reference proteome</keyword>
<dbReference type="RefSeq" id="WP_012271225.1">
    <property type="nucleotide sequence ID" value="NZ_CP010359.1"/>
</dbReference>
<dbReference type="EMBL" id="NTME01000007">
    <property type="protein sequence ID" value="PBJ95819.1"/>
    <property type="molecule type" value="Genomic_DNA"/>
</dbReference>
<evidence type="ECO:0000313" key="4">
    <source>
        <dbReference type="Proteomes" id="UP000218102"/>
    </source>
</evidence>
<keyword evidence="1" id="KW-0732">Signal</keyword>
<dbReference type="EMBL" id="PJCJ01000013">
    <property type="protein sequence ID" value="PLV12598.1"/>
    <property type="molecule type" value="Genomic_DNA"/>
</dbReference>
<dbReference type="KEGG" id="ppj:RK21_03409"/>
<protein>
    <recommendedName>
        <fullName evidence="6">Secreted protein</fullName>
    </recommendedName>
</protein>
<evidence type="ECO:0000313" key="2">
    <source>
        <dbReference type="EMBL" id="PBJ95819.1"/>
    </source>
</evidence>
<proteinExistence type="predicted"/>
<dbReference type="GeneID" id="92661810"/>
<accession>A0A099MXY5</accession>
<dbReference type="AlphaFoldDB" id="A0A099MXY5"/>
<evidence type="ECO:0000313" key="3">
    <source>
        <dbReference type="EMBL" id="PLV12598.1"/>
    </source>
</evidence>
<dbReference type="STRING" id="1215115.GCA_000688275_04193"/>
<evidence type="ECO:0000313" key="5">
    <source>
        <dbReference type="Proteomes" id="UP000234744"/>
    </source>
</evidence>
<feature type="signal peptide" evidence="1">
    <location>
        <begin position="1"/>
        <end position="26"/>
    </location>
</feature>
<dbReference type="Proteomes" id="UP000218102">
    <property type="component" value="Unassembled WGS sequence"/>
</dbReference>